<name>A0A1E1LHZ1_9HELO</name>
<dbReference type="EMBL" id="FJUX01000114">
    <property type="protein sequence ID" value="CZT09349.1"/>
    <property type="molecule type" value="Genomic_DNA"/>
</dbReference>
<evidence type="ECO:0000256" key="1">
    <source>
        <dbReference type="SAM" id="MobiDB-lite"/>
    </source>
</evidence>
<dbReference type="OrthoDB" id="3518392at2759"/>
<reference evidence="3" key="1">
    <citation type="submission" date="2016-03" db="EMBL/GenBank/DDBJ databases">
        <authorList>
            <person name="Guldener U."/>
        </authorList>
    </citation>
    <scope>NUCLEOTIDE SEQUENCE [LARGE SCALE GENOMIC DNA]</scope>
    <source>
        <strain evidence="3">04CH-RAC-A.6.1</strain>
    </source>
</reference>
<dbReference type="Proteomes" id="UP000178912">
    <property type="component" value="Unassembled WGS sequence"/>
</dbReference>
<sequence length="228" mass="25775">MPLKSSTQIESELAAPSHTQQTLYTLRHKRSSILHRIRSRSTPDYLKHSSPTPTIPEKVPEVPSVREGPLLRSSTSAMFIAKMKSELFLSQFKRAQEAYLLEDLSLCQHRCDELLNIPALHLDTRIETLQLLSMVVPLHIAQDHLSDALCLLDLAAERGGIGPAQMQALLGLRITTIDLLARVETEMGRARKEDEAPEWRMQKSSARKRISYQPLIMQVAQSMPLHQI</sequence>
<evidence type="ECO:0000313" key="2">
    <source>
        <dbReference type="EMBL" id="CZT09349.1"/>
    </source>
</evidence>
<organism evidence="2 3">
    <name type="scientific">Rhynchosporium agropyri</name>
    <dbReference type="NCBI Taxonomy" id="914238"/>
    <lineage>
        <taxon>Eukaryota</taxon>
        <taxon>Fungi</taxon>
        <taxon>Dikarya</taxon>
        <taxon>Ascomycota</taxon>
        <taxon>Pezizomycotina</taxon>
        <taxon>Leotiomycetes</taxon>
        <taxon>Helotiales</taxon>
        <taxon>Ploettnerulaceae</taxon>
        <taxon>Rhynchosporium</taxon>
    </lineage>
</organism>
<feature type="region of interest" description="Disordered" evidence="1">
    <location>
        <begin position="42"/>
        <end position="63"/>
    </location>
</feature>
<protein>
    <submittedName>
        <fullName evidence="2">Uncharacterized protein</fullName>
    </submittedName>
</protein>
<gene>
    <name evidence="2" type="ORF">RAG0_14152</name>
</gene>
<dbReference type="AlphaFoldDB" id="A0A1E1LHZ1"/>
<keyword evidence="3" id="KW-1185">Reference proteome</keyword>
<accession>A0A1E1LHZ1</accession>
<proteinExistence type="predicted"/>
<evidence type="ECO:0000313" key="3">
    <source>
        <dbReference type="Proteomes" id="UP000178912"/>
    </source>
</evidence>